<organism evidence="2 3">
    <name type="scientific">Podospora australis</name>
    <dbReference type="NCBI Taxonomy" id="1536484"/>
    <lineage>
        <taxon>Eukaryota</taxon>
        <taxon>Fungi</taxon>
        <taxon>Dikarya</taxon>
        <taxon>Ascomycota</taxon>
        <taxon>Pezizomycotina</taxon>
        <taxon>Sordariomycetes</taxon>
        <taxon>Sordariomycetidae</taxon>
        <taxon>Sordariales</taxon>
        <taxon>Podosporaceae</taxon>
        <taxon>Podospora</taxon>
    </lineage>
</organism>
<dbReference type="Proteomes" id="UP001302126">
    <property type="component" value="Unassembled WGS sequence"/>
</dbReference>
<name>A0AAN6WIX5_9PEZI</name>
<feature type="chain" id="PRO_5042905185" description="Cyanovirin-N domain-containing protein" evidence="1">
    <location>
        <begin position="20"/>
        <end position="139"/>
    </location>
</feature>
<keyword evidence="3" id="KW-1185">Reference proteome</keyword>
<dbReference type="AlphaFoldDB" id="A0AAN6WIX5"/>
<reference evidence="2" key="1">
    <citation type="journal article" date="2023" name="Mol. Phylogenet. Evol.">
        <title>Genome-scale phylogeny and comparative genomics of the fungal order Sordariales.</title>
        <authorList>
            <person name="Hensen N."/>
            <person name="Bonometti L."/>
            <person name="Westerberg I."/>
            <person name="Brannstrom I.O."/>
            <person name="Guillou S."/>
            <person name="Cros-Aarteil S."/>
            <person name="Calhoun S."/>
            <person name="Haridas S."/>
            <person name="Kuo A."/>
            <person name="Mondo S."/>
            <person name="Pangilinan J."/>
            <person name="Riley R."/>
            <person name="LaButti K."/>
            <person name="Andreopoulos B."/>
            <person name="Lipzen A."/>
            <person name="Chen C."/>
            <person name="Yan M."/>
            <person name="Daum C."/>
            <person name="Ng V."/>
            <person name="Clum A."/>
            <person name="Steindorff A."/>
            <person name="Ohm R.A."/>
            <person name="Martin F."/>
            <person name="Silar P."/>
            <person name="Natvig D.O."/>
            <person name="Lalanne C."/>
            <person name="Gautier V."/>
            <person name="Ament-Velasquez S.L."/>
            <person name="Kruys A."/>
            <person name="Hutchinson M.I."/>
            <person name="Powell A.J."/>
            <person name="Barry K."/>
            <person name="Miller A.N."/>
            <person name="Grigoriev I.V."/>
            <person name="Debuchy R."/>
            <person name="Gladieux P."/>
            <person name="Hiltunen Thoren M."/>
            <person name="Johannesson H."/>
        </authorList>
    </citation>
    <scope>NUCLEOTIDE SEQUENCE</scope>
    <source>
        <strain evidence="2">PSN309</strain>
    </source>
</reference>
<accession>A0AAN6WIX5</accession>
<protein>
    <recommendedName>
        <fullName evidence="4">Cyanovirin-N domain-containing protein</fullName>
    </recommendedName>
</protein>
<reference evidence="2" key="2">
    <citation type="submission" date="2023-05" db="EMBL/GenBank/DDBJ databases">
        <authorList>
            <consortium name="Lawrence Berkeley National Laboratory"/>
            <person name="Steindorff A."/>
            <person name="Hensen N."/>
            <person name="Bonometti L."/>
            <person name="Westerberg I."/>
            <person name="Brannstrom I.O."/>
            <person name="Guillou S."/>
            <person name="Cros-Aarteil S."/>
            <person name="Calhoun S."/>
            <person name="Haridas S."/>
            <person name="Kuo A."/>
            <person name="Mondo S."/>
            <person name="Pangilinan J."/>
            <person name="Riley R."/>
            <person name="Labutti K."/>
            <person name="Andreopoulos B."/>
            <person name="Lipzen A."/>
            <person name="Chen C."/>
            <person name="Yanf M."/>
            <person name="Daum C."/>
            <person name="Ng V."/>
            <person name="Clum A."/>
            <person name="Ohm R."/>
            <person name="Martin F."/>
            <person name="Silar P."/>
            <person name="Natvig D."/>
            <person name="Lalanne C."/>
            <person name="Gautier V."/>
            <person name="Ament-Velasquez S.L."/>
            <person name="Kruys A."/>
            <person name="Hutchinson M.I."/>
            <person name="Powell A.J."/>
            <person name="Barry K."/>
            <person name="Miller A.N."/>
            <person name="Grigoriev I.V."/>
            <person name="Debuchy R."/>
            <person name="Gladieux P."/>
            <person name="Thoren M.H."/>
            <person name="Johannesson H."/>
        </authorList>
    </citation>
    <scope>NUCLEOTIDE SEQUENCE</scope>
    <source>
        <strain evidence="2">PSN309</strain>
    </source>
</reference>
<evidence type="ECO:0008006" key="4">
    <source>
        <dbReference type="Google" id="ProtNLM"/>
    </source>
</evidence>
<proteinExistence type="predicted"/>
<feature type="signal peptide" evidence="1">
    <location>
        <begin position="1"/>
        <end position="19"/>
    </location>
</feature>
<evidence type="ECO:0000313" key="3">
    <source>
        <dbReference type="Proteomes" id="UP001302126"/>
    </source>
</evidence>
<evidence type="ECO:0000256" key="1">
    <source>
        <dbReference type="SAM" id="SignalP"/>
    </source>
</evidence>
<evidence type="ECO:0000313" key="2">
    <source>
        <dbReference type="EMBL" id="KAK4182624.1"/>
    </source>
</evidence>
<dbReference type="EMBL" id="MU864631">
    <property type="protein sequence ID" value="KAK4182624.1"/>
    <property type="molecule type" value="Genomic_DNA"/>
</dbReference>
<comment type="caution">
    <text evidence="2">The sequence shown here is derived from an EMBL/GenBank/DDBJ whole genome shotgun (WGS) entry which is preliminary data.</text>
</comment>
<keyword evidence="1" id="KW-0732">Signal</keyword>
<gene>
    <name evidence="2" type="ORF">QBC35DRAFT_457102</name>
</gene>
<sequence length="139" mass="15770">MKLIPLLTTLLIHLGLASAYQVRIGHKIHSSGWFGVSTCKPFFKVWDDNWSYTTEKFFDIEPKNCYNNWGRFCGVWGCPFQVDGITIGIRVVEDGGADKAIRVEAWQGAKSTWTWCKNVALTENGGNTVFQWQCDFKGL</sequence>